<dbReference type="PANTHER" id="PTHR30572:SF18">
    <property type="entry name" value="ABC-TYPE MACROLIDE FAMILY EXPORT SYSTEM PERMEASE COMPONENT 2"/>
    <property type="match status" value="1"/>
</dbReference>
<evidence type="ECO:0000313" key="10">
    <source>
        <dbReference type="Proteomes" id="UP001597112"/>
    </source>
</evidence>
<feature type="transmembrane region" description="Helical" evidence="6">
    <location>
        <begin position="676"/>
        <end position="699"/>
    </location>
</feature>
<feature type="domain" description="ABC3 transporter permease C-terminal" evidence="7">
    <location>
        <begin position="679"/>
        <end position="792"/>
    </location>
</feature>
<name>A0ABW3K876_9BACT</name>
<feature type="transmembrane region" description="Helical" evidence="6">
    <location>
        <begin position="378"/>
        <end position="402"/>
    </location>
</feature>
<feature type="domain" description="MacB-like periplasmic core" evidence="8">
    <location>
        <begin position="20"/>
        <end position="238"/>
    </location>
</feature>
<keyword evidence="2" id="KW-1003">Cell membrane</keyword>
<evidence type="ECO:0000259" key="8">
    <source>
        <dbReference type="Pfam" id="PF12704"/>
    </source>
</evidence>
<dbReference type="RefSeq" id="WP_377581839.1">
    <property type="nucleotide sequence ID" value="NZ_JBHTKA010000007.1"/>
</dbReference>
<organism evidence="9 10">
    <name type="scientific">Ohtaekwangia kribbensis</name>
    <dbReference type="NCBI Taxonomy" id="688913"/>
    <lineage>
        <taxon>Bacteria</taxon>
        <taxon>Pseudomonadati</taxon>
        <taxon>Bacteroidota</taxon>
        <taxon>Cytophagia</taxon>
        <taxon>Cytophagales</taxon>
        <taxon>Fulvivirgaceae</taxon>
        <taxon>Ohtaekwangia</taxon>
    </lineage>
</organism>
<sequence length="799" mass="89123">MLSNHLKIAFRKLASQKLITFIHLFGLATAIASCFLITLFVKDEVGFDRFHTKKEYIFRAVREHTFNGESQISALTNGALASALSSNFKEIETSTRLLLKKGVVSLENQAESFADQQLAFADSNFLTVFDFTLAKGNVRDALSKPGTIILSKQTAQRYYGDADPINKTLVVDNQHSFQVVGVLDAIPTNSHIHFDALASMATLYSSTPWLNEWRRNSIYTYVVLDDPASVVTLNAEMPNLVEKYIGKEARQNVNYYFQPLLSIHHDTNVVSNAEPARSKKVIYIFACVGLFILILGCINYVNLSTAYSMTRAKEIGVRKTLGAKGNALISQFLQESVLVAIISVVLALLLTTLTLPFFNDLLGRNIPLWSSIDTTITILALSLIIIVVVGIIAGSYPAFYLTRFHPALTLKGKLLQSSKGFSFRKALVVFQFSVTIMLISSTFIIQHQLKFMSGSNLGFDQHNLIQIPLRDPLLIRQQESIKQSFLRSTPGITGITSADNLLDFTSRVNARLLGSSDENEVLLSRISCDFNFLKTVKLKLLAGRDFSLQNPADSLDAIIINAQAVKKYGWNTPQDALGHELEGVRFGANRKSKIIGVVEDFNFAPMYSEIEPLLIVCEPGEIRHLIIRLAPEPVSESLASIKNTWQNISGIWPFTFDFVDDKIATFYQNDARLEKLFNTFVVLSICISCLGLLGLVIFTSERKAKEFGIRKILGADMSSIMGLLVREFMILIIIANVIAWPTAWWLMSKWLEGFAYRISIEWYIFLLAGGIALLIALLTLSFQIIRSASTNPLKVLKSE</sequence>
<feature type="transmembrane region" description="Helical" evidence="6">
    <location>
        <begin position="423"/>
        <end position="445"/>
    </location>
</feature>
<keyword evidence="5 6" id="KW-0472">Membrane</keyword>
<keyword evidence="3 6" id="KW-0812">Transmembrane</keyword>
<dbReference type="EMBL" id="JBHTKA010000007">
    <property type="protein sequence ID" value="MFD1001681.1"/>
    <property type="molecule type" value="Genomic_DNA"/>
</dbReference>
<feature type="transmembrane region" description="Helical" evidence="6">
    <location>
        <begin position="337"/>
        <end position="358"/>
    </location>
</feature>
<feature type="domain" description="ABC3 transporter permease C-terminal" evidence="7">
    <location>
        <begin position="288"/>
        <end position="393"/>
    </location>
</feature>
<dbReference type="InterPro" id="IPR050250">
    <property type="entry name" value="Macrolide_Exporter_MacB"/>
</dbReference>
<comment type="caution">
    <text evidence="9">The sequence shown here is derived from an EMBL/GenBank/DDBJ whole genome shotgun (WGS) entry which is preliminary data.</text>
</comment>
<dbReference type="InterPro" id="IPR025857">
    <property type="entry name" value="MacB_PCD"/>
</dbReference>
<proteinExistence type="predicted"/>
<reference evidence="10" key="1">
    <citation type="journal article" date="2019" name="Int. J. Syst. Evol. Microbiol.">
        <title>The Global Catalogue of Microorganisms (GCM) 10K type strain sequencing project: providing services to taxonomists for standard genome sequencing and annotation.</title>
        <authorList>
            <consortium name="The Broad Institute Genomics Platform"/>
            <consortium name="The Broad Institute Genome Sequencing Center for Infectious Disease"/>
            <person name="Wu L."/>
            <person name="Ma J."/>
        </authorList>
    </citation>
    <scope>NUCLEOTIDE SEQUENCE [LARGE SCALE GENOMIC DNA]</scope>
    <source>
        <strain evidence="10">CCUG 58938</strain>
    </source>
</reference>
<feature type="transmembrane region" description="Helical" evidence="6">
    <location>
        <begin position="21"/>
        <end position="41"/>
    </location>
</feature>
<keyword evidence="4 6" id="KW-1133">Transmembrane helix</keyword>
<comment type="subcellular location">
    <subcellularLocation>
        <location evidence="1">Cell membrane</location>
        <topology evidence="1">Multi-pass membrane protein</topology>
    </subcellularLocation>
</comment>
<evidence type="ECO:0000256" key="3">
    <source>
        <dbReference type="ARBA" id="ARBA00022692"/>
    </source>
</evidence>
<protein>
    <submittedName>
        <fullName evidence="9">FtsX-like permease family protein</fullName>
    </submittedName>
</protein>
<keyword evidence="10" id="KW-1185">Reference proteome</keyword>
<dbReference type="InterPro" id="IPR003838">
    <property type="entry name" value="ABC3_permease_C"/>
</dbReference>
<dbReference type="PANTHER" id="PTHR30572">
    <property type="entry name" value="MEMBRANE COMPONENT OF TRANSPORTER-RELATED"/>
    <property type="match status" value="1"/>
</dbReference>
<evidence type="ECO:0000256" key="2">
    <source>
        <dbReference type="ARBA" id="ARBA00022475"/>
    </source>
</evidence>
<evidence type="ECO:0000256" key="1">
    <source>
        <dbReference type="ARBA" id="ARBA00004651"/>
    </source>
</evidence>
<evidence type="ECO:0000313" key="9">
    <source>
        <dbReference type="EMBL" id="MFD1001681.1"/>
    </source>
</evidence>
<feature type="transmembrane region" description="Helical" evidence="6">
    <location>
        <begin position="720"/>
        <end position="742"/>
    </location>
</feature>
<feature type="transmembrane region" description="Helical" evidence="6">
    <location>
        <begin position="762"/>
        <end position="785"/>
    </location>
</feature>
<evidence type="ECO:0000259" key="7">
    <source>
        <dbReference type="Pfam" id="PF02687"/>
    </source>
</evidence>
<dbReference type="Proteomes" id="UP001597112">
    <property type="component" value="Unassembled WGS sequence"/>
</dbReference>
<dbReference type="Pfam" id="PF02687">
    <property type="entry name" value="FtsX"/>
    <property type="match status" value="2"/>
</dbReference>
<gene>
    <name evidence="9" type="ORF">ACFQ21_20285</name>
</gene>
<evidence type="ECO:0000256" key="5">
    <source>
        <dbReference type="ARBA" id="ARBA00023136"/>
    </source>
</evidence>
<dbReference type="Pfam" id="PF12704">
    <property type="entry name" value="MacB_PCD"/>
    <property type="match status" value="1"/>
</dbReference>
<dbReference type="PROSITE" id="PS51257">
    <property type="entry name" value="PROKAR_LIPOPROTEIN"/>
    <property type="match status" value="1"/>
</dbReference>
<accession>A0ABW3K876</accession>
<feature type="transmembrane region" description="Helical" evidence="6">
    <location>
        <begin position="281"/>
        <end position="303"/>
    </location>
</feature>
<evidence type="ECO:0000256" key="6">
    <source>
        <dbReference type="SAM" id="Phobius"/>
    </source>
</evidence>
<evidence type="ECO:0000256" key="4">
    <source>
        <dbReference type="ARBA" id="ARBA00022989"/>
    </source>
</evidence>